<protein>
    <submittedName>
        <fullName evidence="1">Uncharacterized protein</fullName>
    </submittedName>
</protein>
<evidence type="ECO:0000313" key="2">
    <source>
        <dbReference type="Proteomes" id="UP000255365"/>
    </source>
</evidence>
<evidence type="ECO:0000313" key="1">
    <source>
        <dbReference type="EMBL" id="RDL14747.1"/>
    </source>
</evidence>
<name>A0A370S4R7_PSEJE</name>
<dbReference type="Proteomes" id="UP000255365">
    <property type="component" value="Unassembled WGS sequence"/>
</dbReference>
<organism evidence="1 2">
    <name type="scientific">Pseudomonas jessenii</name>
    <dbReference type="NCBI Taxonomy" id="77298"/>
    <lineage>
        <taxon>Bacteria</taxon>
        <taxon>Pseudomonadati</taxon>
        <taxon>Pseudomonadota</taxon>
        <taxon>Gammaproteobacteria</taxon>
        <taxon>Pseudomonadales</taxon>
        <taxon>Pseudomonadaceae</taxon>
        <taxon>Pseudomonas</taxon>
    </lineage>
</organism>
<accession>A0A370S4R7</accession>
<gene>
    <name evidence="1" type="ORF">DEU51_11884</name>
</gene>
<dbReference type="AlphaFoldDB" id="A0A370S4R7"/>
<sequence length="74" mass="8439">MIVEMIVAEHSVAPARHKAIEEVLPGAVRQFDEDQAHLQKRFSQVLNPFMRNVPHPNLSIYLMGIAAHVIIHIY</sequence>
<comment type="caution">
    <text evidence="1">The sequence shown here is derived from an EMBL/GenBank/DDBJ whole genome shotgun (WGS) entry which is preliminary data.</text>
</comment>
<dbReference type="EMBL" id="QRAV01000018">
    <property type="protein sequence ID" value="RDL14747.1"/>
    <property type="molecule type" value="Genomic_DNA"/>
</dbReference>
<reference evidence="1 2" key="1">
    <citation type="submission" date="2018-07" db="EMBL/GenBank/DDBJ databases">
        <title>Genome sequencing of rice bacterial endophytes.</title>
        <authorList>
            <person name="Venturi V."/>
        </authorList>
    </citation>
    <scope>NUCLEOTIDE SEQUENCE [LARGE SCALE GENOMIC DNA]</scope>
    <source>
        <strain evidence="1 2">E2333</strain>
    </source>
</reference>
<proteinExistence type="predicted"/>